<evidence type="ECO:0000313" key="2">
    <source>
        <dbReference type="EMBL" id="CAF4757005.1"/>
    </source>
</evidence>
<name>A0A8S3AM10_9BILA</name>
<accession>A0A8S3AM10</accession>
<organism evidence="1 3">
    <name type="scientific">Rotaria magnacalcarata</name>
    <dbReference type="NCBI Taxonomy" id="392030"/>
    <lineage>
        <taxon>Eukaryota</taxon>
        <taxon>Metazoa</taxon>
        <taxon>Spiralia</taxon>
        <taxon>Gnathifera</taxon>
        <taxon>Rotifera</taxon>
        <taxon>Eurotatoria</taxon>
        <taxon>Bdelloidea</taxon>
        <taxon>Philodinida</taxon>
        <taxon>Philodinidae</taxon>
        <taxon>Rotaria</taxon>
    </lineage>
</organism>
<comment type="caution">
    <text evidence="1">The sequence shown here is derived from an EMBL/GenBank/DDBJ whole genome shotgun (WGS) entry which is preliminary data.</text>
</comment>
<dbReference type="AlphaFoldDB" id="A0A8S3AM10"/>
<gene>
    <name evidence="2" type="ORF">BYL167_LOCUS46347</name>
    <name evidence="1" type="ORF">GIL414_LOCUS44836</name>
</gene>
<dbReference type="Proteomes" id="UP000681720">
    <property type="component" value="Unassembled WGS sequence"/>
</dbReference>
<feature type="non-terminal residue" evidence="1">
    <location>
        <position position="61"/>
    </location>
</feature>
<dbReference type="EMBL" id="CAJOBJ010136279">
    <property type="protein sequence ID" value="CAF4743514.1"/>
    <property type="molecule type" value="Genomic_DNA"/>
</dbReference>
<evidence type="ECO:0000313" key="1">
    <source>
        <dbReference type="EMBL" id="CAF4743514.1"/>
    </source>
</evidence>
<sequence length="61" mass="7375">VIYCNWVLVMDKVTIDWNKKITNNNLWKALKHAAQIDRNNIDYGDKESFDYLKELRLYKGR</sequence>
<reference evidence="1" key="1">
    <citation type="submission" date="2021-02" db="EMBL/GenBank/DDBJ databases">
        <authorList>
            <person name="Nowell W R."/>
        </authorList>
    </citation>
    <scope>NUCLEOTIDE SEQUENCE</scope>
</reference>
<protein>
    <submittedName>
        <fullName evidence="1">Uncharacterized protein</fullName>
    </submittedName>
</protein>
<evidence type="ECO:0000313" key="3">
    <source>
        <dbReference type="Proteomes" id="UP000681720"/>
    </source>
</evidence>
<proteinExistence type="predicted"/>
<dbReference type="EMBL" id="CAJOBH010130962">
    <property type="protein sequence ID" value="CAF4757005.1"/>
    <property type="molecule type" value="Genomic_DNA"/>
</dbReference>
<feature type="non-terminal residue" evidence="1">
    <location>
        <position position="1"/>
    </location>
</feature>
<dbReference type="Proteomes" id="UP000681967">
    <property type="component" value="Unassembled WGS sequence"/>
</dbReference>